<sequence length="174" mass="19640">MGNYGSFVPEALKTSQNPTLATLGKKLFLDTNLRPKDPYKFLISKVFEGTHALLVVGDYLRFTQSKKKITRTTYIMDETIFRNYMTWLLPQHTPYTATFSHHMTRLLETGILAKLYRDHVGTLITHDTQVRGDGVLNLSHLQGAFILLVLGLGVAFIVLLLERLTNKTPPSPPP</sequence>
<dbReference type="InterPro" id="IPR052192">
    <property type="entry name" value="Insect_Ionotropic_Sensory_Rcpt"/>
</dbReference>
<evidence type="ECO:0000256" key="4">
    <source>
        <dbReference type="ARBA" id="ARBA00022989"/>
    </source>
</evidence>
<evidence type="ECO:0000256" key="7">
    <source>
        <dbReference type="ARBA" id="ARBA00023180"/>
    </source>
</evidence>
<evidence type="ECO:0000313" key="9">
    <source>
        <dbReference type="EMBL" id="KAK4293665.1"/>
    </source>
</evidence>
<evidence type="ECO:0000256" key="5">
    <source>
        <dbReference type="ARBA" id="ARBA00023136"/>
    </source>
</evidence>
<gene>
    <name evidence="9" type="ORF">Pmani_033655</name>
</gene>
<comment type="subcellular location">
    <subcellularLocation>
        <location evidence="1">Cell membrane</location>
        <topology evidence="1">Multi-pass membrane protein</topology>
    </subcellularLocation>
</comment>
<evidence type="ECO:0000256" key="8">
    <source>
        <dbReference type="SAM" id="Phobius"/>
    </source>
</evidence>
<dbReference type="AlphaFoldDB" id="A0AAE1NR46"/>
<keyword evidence="3 8" id="KW-0812">Transmembrane</keyword>
<dbReference type="PANTHER" id="PTHR42643">
    <property type="entry name" value="IONOTROPIC RECEPTOR 20A-RELATED"/>
    <property type="match status" value="1"/>
</dbReference>
<dbReference type="PANTHER" id="PTHR42643:SF24">
    <property type="entry name" value="IONOTROPIC RECEPTOR 60A"/>
    <property type="match status" value="1"/>
</dbReference>
<feature type="transmembrane region" description="Helical" evidence="8">
    <location>
        <begin position="141"/>
        <end position="161"/>
    </location>
</feature>
<dbReference type="GO" id="GO:0005886">
    <property type="term" value="C:plasma membrane"/>
    <property type="evidence" value="ECO:0007669"/>
    <property type="project" value="UniProtKB-SubCell"/>
</dbReference>
<evidence type="ECO:0000256" key="6">
    <source>
        <dbReference type="ARBA" id="ARBA00023170"/>
    </source>
</evidence>
<keyword evidence="2" id="KW-1003">Cell membrane</keyword>
<evidence type="ECO:0000313" key="10">
    <source>
        <dbReference type="Proteomes" id="UP001292094"/>
    </source>
</evidence>
<dbReference type="EMBL" id="JAWZYT010004490">
    <property type="protein sequence ID" value="KAK4293665.1"/>
    <property type="molecule type" value="Genomic_DNA"/>
</dbReference>
<dbReference type="Proteomes" id="UP001292094">
    <property type="component" value="Unassembled WGS sequence"/>
</dbReference>
<protein>
    <submittedName>
        <fullName evidence="9">Uncharacterized protein</fullName>
    </submittedName>
</protein>
<keyword evidence="7" id="KW-0325">Glycoprotein</keyword>
<keyword evidence="10" id="KW-1185">Reference proteome</keyword>
<accession>A0AAE1NR46</accession>
<keyword evidence="6" id="KW-0675">Receptor</keyword>
<evidence type="ECO:0000256" key="1">
    <source>
        <dbReference type="ARBA" id="ARBA00004651"/>
    </source>
</evidence>
<name>A0AAE1NR46_9EUCA</name>
<proteinExistence type="predicted"/>
<reference evidence="9" key="1">
    <citation type="submission" date="2023-11" db="EMBL/GenBank/DDBJ databases">
        <title>Genome assemblies of two species of porcelain crab, Petrolisthes cinctipes and Petrolisthes manimaculis (Anomura: Porcellanidae).</title>
        <authorList>
            <person name="Angst P."/>
        </authorList>
    </citation>
    <scope>NUCLEOTIDE SEQUENCE</scope>
    <source>
        <strain evidence="9">PB745_02</strain>
        <tissue evidence="9">Gill</tissue>
    </source>
</reference>
<organism evidence="9 10">
    <name type="scientific">Petrolisthes manimaculis</name>
    <dbReference type="NCBI Taxonomy" id="1843537"/>
    <lineage>
        <taxon>Eukaryota</taxon>
        <taxon>Metazoa</taxon>
        <taxon>Ecdysozoa</taxon>
        <taxon>Arthropoda</taxon>
        <taxon>Crustacea</taxon>
        <taxon>Multicrustacea</taxon>
        <taxon>Malacostraca</taxon>
        <taxon>Eumalacostraca</taxon>
        <taxon>Eucarida</taxon>
        <taxon>Decapoda</taxon>
        <taxon>Pleocyemata</taxon>
        <taxon>Anomura</taxon>
        <taxon>Galatheoidea</taxon>
        <taxon>Porcellanidae</taxon>
        <taxon>Petrolisthes</taxon>
    </lineage>
</organism>
<dbReference type="SUPFAM" id="SSF53850">
    <property type="entry name" value="Periplasmic binding protein-like II"/>
    <property type="match status" value="1"/>
</dbReference>
<keyword evidence="4 8" id="KW-1133">Transmembrane helix</keyword>
<evidence type="ECO:0000256" key="3">
    <source>
        <dbReference type="ARBA" id="ARBA00022692"/>
    </source>
</evidence>
<evidence type="ECO:0000256" key="2">
    <source>
        <dbReference type="ARBA" id="ARBA00022475"/>
    </source>
</evidence>
<keyword evidence="5 8" id="KW-0472">Membrane</keyword>
<comment type="caution">
    <text evidence="9">The sequence shown here is derived from an EMBL/GenBank/DDBJ whole genome shotgun (WGS) entry which is preliminary data.</text>
</comment>